<dbReference type="Pfam" id="PF02585">
    <property type="entry name" value="PIG-L"/>
    <property type="match status" value="1"/>
</dbReference>
<evidence type="ECO:0000313" key="3">
    <source>
        <dbReference type="Proteomes" id="UP000517916"/>
    </source>
</evidence>
<comment type="caution">
    <text evidence="2">The sequence shown here is derived from an EMBL/GenBank/DDBJ whole genome shotgun (WGS) entry which is preliminary data.</text>
</comment>
<reference evidence="2 3" key="1">
    <citation type="submission" date="2020-08" db="EMBL/GenBank/DDBJ databases">
        <title>Genomic Encyclopedia of Archaeal and Bacterial Type Strains, Phase II (KMG-II): from individual species to whole genera.</title>
        <authorList>
            <person name="Goeker M."/>
        </authorList>
    </citation>
    <scope>NUCLEOTIDE SEQUENCE [LARGE SCALE GENOMIC DNA]</scope>
    <source>
        <strain evidence="2 3">DSM 43850</strain>
    </source>
</reference>
<organism evidence="2 3">
    <name type="scientific">Kutzneria viridogrisea</name>
    <dbReference type="NCBI Taxonomy" id="47990"/>
    <lineage>
        <taxon>Bacteria</taxon>
        <taxon>Bacillati</taxon>
        <taxon>Actinomycetota</taxon>
        <taxon>Actinomycetes</taxon>
        <taxon>Pseudonocardiales</taxon>
        <taxon>Pseudonocardiaceae</taxon>
        <taxon>Kutzneria</taxon>
    </lineage>
</organism>
<dbReference type="SUPFAM" id="SSF102588">
    <property type="entry name" value="LmbE-like"/>
    <property type="match status" value="1"/>
</dbReference>
<proteinExistence type="predicted"/>
<gene>
    <name evidence="2" type="ORF">BC739_005273</name>
</gene>
<evidence type="ECO:0000256" key="1">
    <source>
        <dbReference type="ARBA" id="ARBA00022833"/>
    </source>
</evidence>
<dbReference type="RefSeq" id="WP_182838701.1">
    <property type="nucleotide sequence ID" value="NZ_BAAABQ010000030.1"/>
</dbReference>
<keyword evidence="1" id="KW-0862">Zinc</keyword>
<dbReference type="InterPro" id="IPR003737">
    <property type="entry name" value="GlcNAc_PI_deacetylase-related"/>
</dbReference>
<dbReference type="EMBL" id="JACJID010000004">
    <property type="protein sequence ID" value="MBA8928056.1"/>
    <property type="molecule type" value="Genomic_DNA"/>
</dbReference>
<sequence>MTTTLGFVAHQDDCILFMNPDLWGDIFAGRSLWTVYLTAGEVPYRTGRTYGGMDYADMRIQGARAAYAEAAGVPNSWSFEAKTWNGHQVATNQLDGTDIHLVFCFIHAAAAPEDPTGDLYRMLHDPSFVANPIDGRPGYTRSSFVGMLSAMINDIGPDYIRTQSTRGHTDLAPNRDHVDHTSGAILAAMANLDASGHTRVRRDEYLGYVIRDDSTYPEEPSGLADFKTTMWTTYAPHDPEVSVNTWLPVMGKQYRRQGGSYLPGDPWTAPVDFTSPV</sequence>
<keyword evidence="3" id="KW-1185">Reference proteome</keyword>
<evidence type="ECO:0000313" key="2">
    <source>
        <dbReference type="EMBL" id="MBA8928056.1"/>
    </source>
</evidence>
<name>A0ABR6BN39_9PSEU</name>
<dbReference type="Gene3D" id="3.40.50.10320">
    <property type="entry name" value="LmbE-like"/>
    <property type="match status" value="1"/>
</dbReference>
<accession>A0ABR6BN39</accession>
<protein>
    <submittedName>
        <fullName evidence="2">LmbE family N-acetylglucosaminyl deacetylase</fullName>
    </submittedName>
</protein>
<dbReference type="InterPro" id="IPR024078">
    <property type="entry name" value="LmbE-like_dom_sf"/>
</dbReference>
<dbReference type="Proteomes" id="UP000517916">
    <property type="component" value="Unassembled WGS sequence"/>
</dbReference>